<dbReference type="EMBL" id="JAKCXM010004976">
    <property type="protein sequence ID" value="KAJ0389082.1"/>
    <property type="molecule type" value="Genomic_DNA"/>
</dbReference>
<reference evidence="1" key="1">
    <citation type="submission" date="2021-12" db="EMBL/GenBank/DDBJ databases">
        <title>Prjna785345.</title>
        <authorList>
            <person name="Rujirawat T."/>
            <person name="Krajaejun T."/>
        </authorList>
    </citation>
    <scope>NUCLEOTIDE SEQUENCE</scope>
    <source>
        <strain evidence="1">Pi057C3</strain>
    </source>
</reference>
<evidence type="ECO:0000313" key="2">
    <source>
        <dbReference type="Proteomes" id="UP001209570"/>
    </source>
</evidence>
<sequence>MAKVHIMEHMYEDARAVVAKALALYPDNESLVKLERDIDVAEQQEHETRVQMAAAKVKHDQLMEEEKRRRAEVDAQRLERFTRAEQVTPLPLLRDTVNPAQRLNVYFMRIKHQVWRPI</sequence>
<comment type="caution">
    <text evidence="1">The sequence shown here is derived from an EMBL/GenBank/DDBJ whole genome shotgun (WGS) entry which is preliminary data.</text>
</comment>
<organism evidence="1 2">
    <name type="scientific">Pythium insidiosum</name>
    <name type="common">Pythiosis disease agent</name>
    <dbReference type="NCBI Taxonomy" id="114742"/>
    <lineage>
        <taxon>Eukaryota</taxon>
        <taxon>Sar</taxon>
        <taxon>Stramenopiles</taxon>
        <taxon>Oomycota</taxon>
        <taxon>Peronosporomycetes</taxon>
        <taxon>Pythiales</taxon>
        <taxon>Pythiaceae</taxon>
        <taxon>Pythium</taxon>
    </lineage>
</organism>
<keyword evidence="2" id="KW-1185">Reference proteome</keyword>
<dbReference type="AlphaFoldDB" id="A0AAD5Q270"/>
<evidence type="ECO:0000313" key="1">
    <source>
        <dbReference type="EMBL" id="KAJ0389082.1"/>
    </source>
</evidence>
<name>A0AAD5Q270_PYTIN</name>
<protein>
    <submittedName>
        <fullName evidence="1">Uncharacterized protein</fullName>
    </submittedName>
</protein>
<gene>
    <name evidence="1" type="ORF">P43SY_010504</name>
</gene>
<accession>A0AAD5Q270</accession>
<proteinExistence type="predicted"/>
<dbReference type="Proteomes" id="UP001209570">
    <property type="component" value="Unassembled WGS sequence"/>
</dbReference>